<evidence type="ECO:0000256" key="1">
    <source>
        <dbReference type="SAM" id="MobiDB-lite"/>
    </source>
</evidence>
<dbReference type="InterPro" id="IPR007077">
    <property type="entry name" value="TfoX_C"/>
</dbReference>
<organism evidence="3 4">
    <name type="scientific">Methanolapillus ohkumae</name>
    <dbReference type="NCBI Taxonomy" id="3028298"/>
    <lineage>
        <taxon>Archaea</taxon>
        <taxon>Methanobacteriati</taxon>
        <taxon>Methanobacteriota</taxon>
        <taxon>Stenosarchaea group</taxon>
        <taxon>Methanomicrobia</taxon>
        <taxon>Methanosarcinales</taxon>
        <taxon>Methanosarcinaceae</taxon>
        <taxon>Methanolapillus</taxon>
    </lineage>
</organism>
<dbReference type="EMBL" id="CP131061">
    <property type="protein sequence ID" value="WNY27487.1"/>
    <property type="molecule type" value="Genomic_DNA"/>
</dbReference>
<feature type="domain" description="TfoX C-terminal" evidence="2">
    <location>
        <begin position="32"/>
        <end position="109"/>
    </location>
</feature>
<reference evidence="3 4" key="1">
    <citation type="submission" date="2023-07" db="EMBL/GenBank/DDBJ databases">
        <title>Closed genome sequence of Methanosarcinaceae archaeon Am2.</title>
        <authorList>
            <person name="Poehlein A."/>
            <person name="Protasov E."/>
            <person name="Platt K."/>
            <person name="Reeh H."/>
            <person name="Daniel R."/>
            <person name="Brune A."/>
        </authorList>
    </citation>
    <scope>NUCLEOTIDE SEQUENCE [LARGE SCALE GENOMIC DNA]</scope>
    <source>
        <strain evidence="3 4">Am2</strain>
    </source>
</reference>
<name>A0AA96ZXW0_9EURY</name>
<dbReference type="AlphaFoldDB" id="A0AA96ZXW0"/>
<sequence>MNSKRKLPTLSKRRKTLLNSPKNSGTEKFLSELSDLPNVGKVLERNLRQAGIETPEQLKRAGAKEAFLRIRLHADPDACLHMLYGIQGAIDGVPDKLLPDDIRQQLKAFYKTL</sequence>
<dbReference type="Gene3D" id="1.10.150.20">
    <property type="entry name" value="5' to 3' exonuclease, C-terminal subdomain"/>
    <property type="match status" value="1"/>
</dbReference>
<keyword evidence="4" id="KW-1185">Reference proteome</keyword>
<feature type="compositionally biased region" description="Basic residues" evidence="1">
    <location>
        <begin position="1"/>
        <end position="16"/>
    </location>
</feature>
<gene>
    <name evidence="3" type="ORF">MsAm2_12870</name>
</gene>
<accession>A0AA96ZXW0</accession>
<protein>
    <recommendedName>
        <fullName evidence="2">TfoX C-terminal domain-containing protein</fullName>
    </recommendedName>
</protein>
<dbReference type="Pfam" id="PF04994">
    <property type="entry name" value="TfoX_C"/>
    <property type="match status" value="1"/>
</dbReference>
<evidence type="ECO:0000313" key="4">
    <source>
        <dbReference type="Proteomes" id="UP001304970"/>
    </source>
</evidence>
<feature type="compositionally biased region" description="Polar residues" evidence="1">
    <location>
        <begin position="17"/>
        <end position="26"/>
    </location>
</feature>
<evidence type="ECO:0000313" key="3">
    <source>
        <dbReference type="EMBL" id="WNY27487.1"/>
    </source>
</evidence>
<dbReference type="PANTHER" id="PTHR36121:SF1">
    <property type="entry name" value="PROTEIN SXY"/>
    <property type="match status" value="1"/>
</dbReference>
<dbReference type="InterPro" id="IPR047525">
    <property type="entry name" value="TfoX-like"/>
</dbReference>
<evidence type="ECO:0000259" key="2">
    <source>
        <dbReference type="Pfam" id="PF04994"/>
    </source>
</evidence>
<dbReference type="Proteomes" id="UP001304970">
    <property type="component" value="Chromosome"/>
</dbReference>
<dbReference type="SUPFAM" id="SSF158702">
    <property type="entry name" value="Sec63 N-terminal domain-like"/>
    <property type="match status" value="1"/>
</dbReference>
<proteinExistence type="predicted"/>
<dbReference type="PANTHER" id="PTHR36121">
    <property type="entry name" value="PROTEIN SXY"/>
    <property type="match status" value="1"/>
</dbReference>
<feature type="region of interest" description="Disordered" evidence="1">
    <location>
        <begin position="1"/>
        <end position="28"/>
    </location>
</feature>